<dbReference type="SUPFAM" id="SSF56672">
    <property type="entry name" value="DNA/RNA polymerases"/>
    <property type="match status" value="1"/>
</dbReference>
<dbReference type="InterPro" id="IPR000477">
    <property type="entry name" value="RT_dom"/>
</dbReference>
<sequence>MCWERDSFDPAEVLNRAVCWEHASFDPAQDVERAGCGDQGFTDLAAGCGDQGSTDLAINKDGLAGCGYQGSTNLAINKDGLAECGDQGSTDFADQLESNQYLQKKQLEKGKYDESEQADQRTDQETISRISERIASIYPIGSLIDHSQTNTGITYHSGSEKEDQDIQIKALLEEHQHPAVIPIGGRLTHFIDAWKLIGADALVTRGIKTFWINTQAPQILERNMTNSVKIRSKDSQLALGKLIEKELQEDIIEEVPRNQLKWINPCFAIPKSDPGKWRKIMDCSLLNKFLFATHFIMEDVSNLRSILQPKDWMIKIDLESAFHHIQVDKELRPFLGFSFNQKYFLYKAMCFGIKHAPLVFHKTLRPVIKFIREVVKVRIISYCDDIIFLHQDLEELKKKKLQIINILTNFGWKISVKKSVLEPARVVEFLGWKIDSELDQLSMTDQRQKKMIRMLGQWRRI</sequence>
<dbReference type="PANTHER" id="PTHR33050">
    <property type="entry name" value="REVERSE TRANSCRIPTASE DOMAIN-CONTAINING PROTEIN"/>
    <property type="match status" value="1"/>
</dbReference>
<accession>A0A5J4UNX6</accession>
<name>A0A5J4UNX6_9EUKA</name>
<feature type="non-terminal residue" evidence="2">
    <location>
        <position position="461"/>
    </location>
</feature>
<dbReference type="Gene3D" id="3.10.10.10">
    <property type="entry name" value="HIV Type 1 Reverse Transcriptase, subunit A, domain 1"/>
    <property type="match status" value="1"/>
</dbReference>
<dbReference type="EMBL" id="SNRW01014453">
    <property type="protein sequence ID" value="KAA6371445.1"/>
    <property type="molecule type" value="Genomic_DNA"/>
</dbReference>
<reference evidence="2 3" key="1">
    <citation type="submission" date="2019-03" db="EMBL/GenBank/DDBJ databases">
        <title>Single cell metagenomics reveals metabolic interactions within the superorganism composed of flagellate Streblomastix strix and complex community of Bacteroidetes bacteria on its surface.</title>
        <authorList>
            <person name="Treitli S.C."/>
            <person name="Kolisko M."/>
            <person name="Husnik F."/>
            <person name="Keeling P."/>
            <person name="Hampl V."/>
        </authorList>
    </citation>
    <scope>NUCLEOTIDE SEQUENCE [LARGE SCALE GENOMIC DNA]</scope>
    <source>
        <strain evidence="2">ST1C</strain>
    </source>
</reference>
<evidence type="ECO:0000313" key="2">
    <source>
        <dbReference type="EMBL" id="KAA6371445.1"/>
    </source>
</evidence>
<dbReference type="AlphaFoldDB" id="A0A5J4UNX6"/>
<protein>
    <submittedName>
        <fullName evidence="2">Putative reverse transcriptase</fullName>
    </submittedName>
</protein>
<dbReference type="InterPro" id="IPR052055">
    <property type="entry name" value="Hepadnavirus_pol/RT"/>
</dbReference>
<gene>
    <name evidence="2" type="ORF">EZS28_033027</name>
</gene>
<keyword evidence="2" id="KW-0808">Transferase</keyword>
<dbReference type="InterPro" id="IPR043502">
    <property type="entry name" value="DNA/RNA_pol_sf"/>
</dbReference>
<evidence type="ECO:0000259" key="1">
    <source>
        <dbReference type="PROSITE" id="PS50878"/>
    </source>
</evidence>
<dbReference type="Proteomes" id="UP000324800">
    <property type="component" value="Unassembled WGS sequence"/>
</dbReference>
<keyword evidence="2" id="KW-0548">Nucleotidyltransferase</keyword>
<keyword evidence="2" id="KW-0695">RNA-directed DNA polymerase</keyword>
<dbReference type="OrthoDB" id="5864339at2759"/>
<dbReference type="GO" id="GO:0003964">
    <property type="term" value="F:RNA-directed DNA polymerase activity"/>
    <property type="evidence" value="ECO:0007669"/>
    <property type="project" value="UniProtKB-KW"/>
</dbReference>
<comment type="caution">
    <text evidence="2">The sequence shown here is derived from an EMBL/GenBank/DDBJ whole genome shotgun (WGS) entry which is preliminary data.</text>
</comment>
<dbReference type="PANTHER" id="PTHR33050:SF7">
    <property type="entry name" value="RIBONUCLEASE H"/>
    <property type="match status" value="1"/>
</dbReference>
<dbReference type="InterPro" id="IPR043128">
    <property type="entry name" value="Rev_trsase/Diguanyl_cyclase"/>
</dbReference>
<feature type="domain" description="Reverse transcriptase" evidence="1">
    <location>
        <begin position="250"/>
        <end position="434"/>
    </location>
</feature>
<evidence type="ECO:0000313" key="3">
    <source>
        <dbReference type="Proteomes" id="UP000324800"/>
    </source>
</evidence>
<dbReference type="PROSITE" id="PS50878">
    <property type="entry name" value="RT_POL"/>
    <property type="match status" value="1"/>
</dbReference>
<proteinExistence type="predicted"/>
<dbReference type="Pfam" id="PF00078">
    <property type="entry name" value="RVT_1"/>
    <property type="match status" value="1"/>
</dbReference>
<dbReference type="Gene3D" id="3.30.70.270">
    <property type="match status" value="1"/>
</dbReference>
<organism evidence="2 3">
    <name type="scientific">Streblomastix strix</name>
    <dbReference type="NCBI Taxonomy" id="222440"/>
    <lineage>
        <taxon>Eukaryota</taxon>
        <taxon>Metamonada</taxon>
        <taxon>Preaxostyla</taxon>
        <taxon>Oxymonadida</taxon>
        <taxon>Streblomastigidae</taxon>
        <taxon>Streblomastix</taxon>
    </lineage>
</organism>